<dbReference type="InterPro" id="IPR040449">
    <property type="entry name" value="Peptidase_S66_N"/>
</dbReference>
<evidence type="ECO:0000256" key="2">
    <source>
        <dbReference type="ARBA" id="ARBA00022801"/>
    </source>
</evidence>
<evidence type="ECO:0000259" key="4">
    <source>
        <dbReference type="Pfam" id="PF17676"/>
    </source>
</evidence>
<dbReference type="Pfam" id="PF02016">
    <property type="entry name" value="Peptidase_S66"/>
    <property type="match status" value="1"/>
</dbReference>
<dbReference type="Proteomes" id="UP000296352">
    <property type="component" value="Chromosome"/>
</dbReference>
<dbReference type="InterPro" id="IPR003507">
    <property type="entry name" value="S66_fam"/>
</dbReference>
<comment type="similarity">
    <text evidence="1">Belongs to the peptidase S66 family.</text>
</comment>
<gene>
    <name evidence="5" type="primary">mccF</name>
    <name evidence="5" type="ORF">CENDO_03165</name>
</gene>
<dbReference type="KEGG" id="cee:CENDO_03165"/>
<dbReference type="SUPFAM" id="SSF141986">
    <property type="entry name" value="LD-carboxypeptidase A C-terminal domain-like"/>
    <property type="match status" value="1"/>
</dbReference>
<accession>A0A4P7QEX5</accession>
<dbReference type="PANTHER" id="PTHR30237">
    <property type="entry name" value="MURAMOYLTETRAPEPTIDE CARBOXYPEPTIDASE"/>
    <property type="match status" value="1"/>
</dbReference>
<dbReference type="InterPro" id="IPR029062">
    <property type="entry name" value="Class_I_gatase-like"/>
</dbReference>
<dbReference type="InterPro" id="IPR040921">
    <property type="entry name" value="Peptidase_S66C"/>
</dbReference>
<dbReference type="SUPFAM" id="SSF52317">
    <property type="entry name" value="Class I glutamine amidotransferase-like"/>
    <property type="match status" value="1"/>
</dbReference>
<dbReference type="Pfam" id="PF17676">
    <property type="entry name" value="Peptidase_S66C"/>
    <property type="match status" value="1"/>
</dbReference>
<keyword evidence="6" id="KW-1185">Reference proteome</keyword>
<dbReference type="EMBL" id="CP039247">
    <property type="protein sequence ID" value="QCB27930.1"/>
    <property type="molecule type" value="Genomic_DNA"/>
</dbReference>
<dbReference type="AlphaFoldDB" id="A0A4P7QEX5"/>
<dbReference type="InterPro" id="IPR027478">
    <property type="entry name" value="LdcA_N"/>
</dbReference>
<dbReference type="CDD" id="cd07062">
    <property type="entry name" value="Peptidase_S66_mccF_like"/>
    <property type="match status" value="1"/>
</dbReference>
<sequence>MLQPRTLKPGDKVAILSPAWAAPAYFPAVHEQAMGRVRDVLGLEPVEFPTTSMMGASAEARAADVNAAFADPEIRAIFSTVGGDDQIMVTRHLDAELVRADPKAFFGYSDNTNILNWLWRNGAGGYYGGSTMVHLGQAQVDELHLETLRAALFGGGDVTLSMPTLSEDYGHDWSDPQALTEPAPRYPAAPLEFVGPATTVRGRTWGGCLEVIDQLALAGRLPAAEELEGSILLFETSEVIPPPDYVGRWVRAMGERGYLDAAVGVAFAQPVVSDRDHPVPPEYLEARRQAYYEYLLVNIARFNTELVVALNAPFGHTRPQAVLPYGGEITLDAEAGTVTAHYPR</sequence>
<dbReference type="GO" id="GO:0016787">
    <property type="term" value="F:hydrolase activity"/>
    <property type="evidence" value="ECO:0007669"/>
    <property type="project" value="UniProtKB-KW"/>
</dbReference>
<keyword evidence="2" id="KW-0378">Hydrolase</keyword>
<proteinExistence type="inferred from homology"/>
<feature type="domain" description="LD-carboxypeptidase C-terminal" evidence="4">
    <location>
        <begin position="201"/>
        <end position="331"/>
    </location>
</feature>
<dbReference type="Gene3D" id="3.50.30.60">
    <property type="entry name" value="LD-carboxypeptidase A C-terminal domain-like"/>
    <property type="match status" value="1"/>
</dbReference>
<protein>
    <submittedName>
        <fullName evidence="5">Microcin C7 self-immunity protein MccF</fullName>
    </submittedName>
</protein>
<organism evidence="5 6">
    <name type="scientific">Corynebacterium endometrii</name>
    <dbReference type="NCBI Taxonomy" id="2488819"/>
    <lineage>
        <taxon>Bacteria</taxon>
        <taxon>Bacillati</taxon>
        <taxon>Actinomycetota</taxon>
        <taxon>Actinomycetes</taxon>
        <taxon>Mycobacteriales</taxon>
        <taxon>Corynebacteriaceae</taxon>
        <taxon>Corynebacterium</taxon>
    </lineage>
</organism>
<dbReference type="Gene3D" id="3.40.50.10740">
    <property type="entry name" value="Class I glutamine amidotransferase-like"/>
    <property type="match status" value="1"/>
</dbReference>
<evidence type="ECO:0000313" key="6">
    <source>
        <dbReference type="Proteomes" id="UP000296352"/>
    </source>
</evidence>
<evidence type="ECO:0000256" key="1">
    <source>
        <dbReference type="ARBA" id="ARBA00010233"/>
    </source>
</evidence>
<dbReference type="PANTHER" id="PTHR30237:SF4">
    <property type="entry name" value="LD-CARBOXYPEPTIDASE C-TERMINAL DOMAIN-CONTAINING PROTEIN"/>
    <property type="match status" value="1"/>
</dbReference>
<feature type="domain" description="LD-carboxypeptidase N-terminal" evidence="3">
    <location>
        <begin position="13"/>
        <end position="128"/>
    </location>
</feature>
<evidence type="ECO:0000259" key="3">
    <source>
        <dbReference type="Pfam" id="PF02016"/>
    </source>
</evidence>
<name>A0A4P7QEX5_9CORY</name>
<dbReference type="InterPro" id="IPR027461">
    <property type="entry name" value="Carboxypeptidase_A_C_sf"/>
</dbReference>
<reference evidence="5 6" key="1">
    <citation type="submission" date="2019-04" db="EMBL/GenBank/DDBJ databases">
        <title>Corynebacterium endometrii sp. nov., isolated from the uterus of a cow with endometritis.</title>
        <authorList>
            <person name="Ballas P."/>
            <person name="Ruckert C."/>
            <person name="Wagener K."/>
            <person name="Drillich M."/>
            <person name="Kaempfer P."/>
            <person name="Busse H.-J."/>
            <person name="Ehling-Schulz M."/>
        </authorList>
    </citation>
    <scope>NUCLEOTIDE SEQUENCE [LARGE SCALE GENOMIC DNA]</scope>
    <source>
        <strain evidence="5 6">LMM-1653</strain>
    </source>
</reference>
<evidence type="ECO:0000313" key="5">
    <source>
        <dbReference type="EMBL" id="QCB27930.1"/>
    </source>
</evidence>
<dbReference type="RefSeq" id="WP_246014357.1">
    <property type="nucleotide sequence ID" value="NZ_CP039247.1"/>
</dbReference>